<gene>
    <name evidence="13" type="ORF">AAG747_17450</name>
</gene>
<feature type="signal peptide" evidence="10">
    <location>
        <begin position="1"/>
        <end position="19"/>
    </location>
</feature>
<dbReference type="InterPro" id="IPR023996">
    <property type="entry name" value="TonB-dep_OMP_SusC/RagA"/>
</dbReference>
<dbReference type="Gene3D" id="2.170.130.10">
    <property type="entry name" value="TonB-dependent receptor, plug domain"/>
    <property type="match status" value="1"/>
</dbReference>
<dbReference type="Pfam" id="PF07715">
    <property type="entry name" value="Plug"/>
    <property type="match status" value="1"/>
</dbReference>
<organism evidence="13 14">
    <name type="scientific">Rapidithrix thailandica</name>
    <dbReference type="NCBI Taxonomy" id="413964"/>
    <lineage>
        <taxon>Bacteria</taxon>
        <taxon>Pseudomonadati</taxon>
        <taxon>Bacteroidota</taxon>
        <taxon>Cytophagia</taxon>
        <taxon>Cytophagales</taxon>
        <taxon>Flammeovirgaceae</taxon>
        <taxon>Rapidithrix</taxon>
    </lineage>
</organism>
<dbReference type="InterPro" id="IPR008969">
    <property type="entry name" value="CarboxyPept-like_regulatory"/>
</dbReference>
<dbReference type="Pfam" id="PF00593">
    <property type="entry name" value="TonB_dep_Rec_b-barrel"/>
    <property type="match status" value="1"/>
</dbReference>
<dbReference type="Gene3D" id="2.40.170.20">
    <property type="entry name" value="TonB-dependent receptor, beta-barrel domain"/>
    <property type="match status" value="1"/>
</dbReference>
<dbReference type="Proteomes" id="UP001403385">
    <property type="component" value="Unassembled WGS sequence"/>
</dbReference>
<evidence type="ECO:0000256" key="1">
    <source>
        <dbReference type="ARBA" id="ARBA00004571"/>
    </source>
</evidence>
<evidence type="ECO:0000256" key="10">
    <source>
        <dbReference type="SAM" id="SignalP"/>
    </source>
</evidence>
<dbReference type="GO" id="GO:0009279">
    <property type="term" value="C:cell outer membrane"/>
    <property type="evidence" value="ECO:0007669"/>
    <property type="project" value="UniProtKB-SubCell"/>
</dbReference>
<dbReference type="NCBIfam" id="TIGR04057">
    <property type="entry name" value="SusC_RagA_signa"/>
    <property type="match status" value="1"/>
</dbReference>
<dbReference type="InterPro" id="IPR039426">
    <property type="entry name" value="TonB-dep_rcpt-like"/>
</dbReference>
<keyword evidence="2 8" id="KW-0813">Transport</keyword>
<keyword evidence="10" id="KW-0732">Signal</keyword>
<protein>
    <submittedName>
        <fullName evidence="13">TonB-dependent receptor</fullName>
    </submittedName>
</protein>
<feature type="domain" description="TonB-dependent receptor plug" evidence="12">
    <location>
        <begin position="114"/>
        <end position="235"/>
    </location>
</feature>
<dbReference type="FunFam" id="2.60.40.1120:FF:000003">
    <property type="entry name" value="Outer membrane protein Omp121"/>
    <property type="match status" value="1"/>
</dbReference>
<dbReference type="InterPro" id="IPR012910">
    <property type="entry name" value="Plug_dom"/>
</dbReference>
<evidence type="ECO:0000313" key="13">
    <source>
        <dbReference type="EMBL" id="MEN7549713.1"/>
    </source>
</evidence>
<sequence length="1007" mass="110352">MKHLLPLVFVFAFLSTLHAQQRAVTGRVTSAEDGTPLIGVTVLIKGKSVGAITDLDGKYQINLAPQDEALIFSFVGYLSQEIPVNNRPVINVALEEDIKTLTEVVITGYQTKEKKNITGSIVSVATEKFAEMPLMGVDQALQGQASGVQVVQSSGTPGGGIMVRIRGNSSISGSNRPLFILDGIPIEDGALSSRSFGGQQDNALATLNPNDIQSIEVLKDASAKAMYGSRAANGVVVITTKRGSTDKTKINFRMQAGMIEPVDKLDLLNSTELLDLFQEAVVNQNPENNPEIAGVKGVTDLVNTDWIDAVSRTAYLQEYQLSAQGGSNMTKFYVSGSYRDEEGVIHNNQFTRFTGTATLDHNASEKLRFGLNLSAARTLNKRIKGDNFLDGVYSGALQSLPWFSPYDEGGGLIAPGDVGYAGFPNFNPLAQAIEPRFDTHTTKLVAGIFAEYEPLSNLVFKTKFSIDDNQVQEDQFEPSTTAIGGFLESVGGQGYGIYSTSEFATLMNTTTAAYNYSINKDHQLSFLAGFEMLQRTSRSSNVQGILFPSDDFTYLTSAGLVFSGSSFKVNSGLVSFFSEVNYRLKDKYLFTLNARYDGSSRFGRDKRYGFFPAFSLGWRVSEEPFLQNNRIIEELKLRASFGYTGNERIGNFQFLEAWASSTAYNNLPTVVPVNLANTELQWESTAELNVGFDLSLYQGRLSVTTDVYHMETSKLLFGVTLPLTTGFGSIQGNIGKVTNRGIELGINARVIETPLTWDLNLNVSVNRNKVKEMATDEPIFSGYQTSTNSTHIVTPGQALGTFWGLKFLGVDPATGDAIYDDFNNDGQITEEDGQIIGNAQPDFAGGLTSTFNFKGLDLTVFFQYSYGNQIINFTNSNLLNSGQSIETNQVRKALDRWQKPGDITDVPRYELDNTFNNRFSSRFVEDASYLRLKTLTLGYTLPKGFVDRYKLSNARIYVSASNLFTLSDYSGVDPEVNTFDGSTASQGMDFFTLPPVKMLLVGINIGL</sequence>
<comment type="caution">
    <text evidence="13">The sequence shown here is derived from an EMBL/GenBank/DDBJ whole genome shotgun (WGS) entry which is preliminary data.</text>
</comment>
<dbReference type="InterPro" id="IPR037066">
    <property type="entry name" value="Plug_dom_sf"/>
</dbReference>
<keyword evidence="4 8" id="KW-0812">Transmembrane</keyword>
<dbReference type="SUPFAM" id="SSF56935">
    <property type="entry name" value="Porins"/>
    <property type="match status" value="1"/>
</dbReference>
<evidence type="ECO:0000256" key="2">
    <source>
        <dbReference type="ARBA" id="ARBA00022448"/>
    </source>
</evidence>
<dbReference type="PROSITE" id="PS52016">
    <property type="entry name" value="TONB_DEPENDENT_REC_3"/>
    <property type="match status" value="1"/>
</dbReference>
<dbReference type="InterPro" id="IPR036942">
    <property type="entry name" value="Beta-barrel_TonB_sf"/>
</dbReference>
<keyword evidence="13" id="KW-0675">Receptor</keyword>
<dbReference type="InterPro" id="IPR023997">
    <property type="entry name" value="TonB-dep_OMP_SusC/RagA_CS"/>
</dbReference>
<evidence type="ECO:0000256" key="9">
    <source>
        <dbReference type="RuleBase" id="RU003357"/>
    </source>
</evidence>
<evidence type="ECO:0000313" key="14">
    <source>
        <dbReference type="Proteomes" id="UP001403385"/>
    </source>
</evidence>
<reference evidence="13 14" key="1">
    <citation type="submission" date="2024-04" db="EMBL/GenBank/DDBJ databases">
        <title>Novel genus in family Flammeovirgaceae.</title>
        <authorList>
            <person name="Nguyen T.H."/>
            <person name="Vuong T.Q."/>
            <person name="Le H."/>
            <person name="Kim S.-G."/>
        </authorList>
    </citation>
    <scope>NUCLEOTIDE SEQUENCE [LARGE SCALE GENOMIC DNA]</scope>
    <source>
        <strain evidence="13 14">JCM 23209</strain>
    </source>
</reference>
<comment type="similarity">
    <text evidence="8 9">Belongs to the TonB-dependent receptor family.</text>
</comment>
<evidence type="ECO:0000259" key="12">
    <source>
        <dbReference type="Pfam" id="PF07715"/>
    </source>
</evidence>
<dbReference type="SUPFAM" id="SSF49464">
    <property type="entry name" value="Carboxypeptidase regulatory domain-like"/>
    <property type="match status" value="1"/>
</dbReference>
<keyword evidence="5 9" id="KW-0798">TonB box</keyword>
<evidence type="ECO:0000256" key="4">
    <source>
        <dbReference type="ARBA" id="ARBA00022692"/>
    </source>
</evidence>
<name>A0AAW9S766_9BACT</name>
<evidence type="ECO:0000256" key="7">
    <source>
        <dbReference type="ARBA" id="ARBA00023237"/>
    </source>
</evidence>
<evidence type="ECO:0000256" key="6">
    <source>
        <dbReference type="ARBA" id="ARBA00023136"/>
    </source>
</evidence>
<dbReference type="NCBIfam" id="TIGR04056">
    <property type="entry name" value="OMP_RagA_SusC"/>
    <property type="match status" value="1"/>
</dbReference>
<dbReference type="InterPro" id="IPR000531">
    <property type="entry name" value="Beta-barrel_TonB"/>
</dbReference>
<feature type="domain" description="TonB-dependent receptor-like beta-barrel" evidence="11">
    <location>
        <begin position="396"/>
        <end position="824"/>
    </location>
</feature>
<evidence type="ECO:0000256" key="5">
    <source>
        <dbReference type="ARBA" id="ARBA00023077"/>
    </source>
</evidence>
<dbReference type="RefSeq" id="WP_346822492.1">
    <property type="nucleotide sequence ID" value="NZ_JBDKWZ010000010.1"/>
</dbReference>
<keyword evidence="3 8" id="KW-1134">Transmembrane beta strand</keyword>
<dbReference type="Gene3D" id="2.60.40.1120">
    <property type="entry name" value="Carboxypeptidase-like, regulatory domain"/>
    <property type="match status" value="1"/>
</dbReference>
<comment type="subcellular location">
    <subcellularLocation>
        <location evidence="1 8">Cell outer membrane</location>
        <topology evidence="1 8">Multi-pass membrane protein</topology>
    </subcellularLocation>
</comment>
<accession>A0AAW9S766</accession>
<keyword evidence="14" id="KW-1185">Reference proteome</keyword>
<proteinExistence type="inferred from homology"/>
<dbReference type="EMBL" id="JBDKWZ010000010">
    <property type="protein sequence ID" value="MEN7549713.1"/>
    <property type="molecule type" value="Genomic_DNA"/>
</dbReference>
<dbReference type="AlphaFoldDB" id="A0AAW9S766"/>
<evidence type="ECO:0000256" key="8">
    <source>
        <dbReference type="PROSITE-ProRule" id="PRU01360"/>
    </source>
</evidence>
<evidence type="ECO:0000259" key="11">
    <source>
        <dbReference type="Pfam" id="PF00593"/>
    </source>
</evidence>
<feature type="chain" id="PRO_5043634253" evidence="10">
    <location>
        <begin position="20"/>
        <end position="1007"/>
    </location>
</feature>
<keyword evidence="6 8" id="KW-0472">Membrane</keyword>
<evidence type="ECO:0000256" key="3">
    <source>
        <dbReference type="ARBA" id="ARBA00022452"/>
    </source>
</evidence>
<keyword evidence="7 8" id="KW-0998">Cell outer membrane</keyword>
<dbReference type="Pfam" id="PF13715">
    <property type="entry name" value="CarbopepD_reg_2"/>
    <property type="match status" value="1"/>
</dbReference>